<protein>
    <submittedName>
        <fullName evidence="3">WecB/TagA/CpsF family glycosyltransferase</fullName>
    </submittedName>
</protein>
<proteinExistence type="predicted"/>
<keyword evidence="1" id="KW-0328">Glycosyltransferase</keyword>
<sequence>MELLGYTISSKLPLINYDKQLIVNTINPHSYCVAKSDATFREALLGSDFLLPDGIGIVLAARILKKKRILKIAGYDLFVSLMKQLNESSGTAFFLGAAPNTLSLIKNRASKEYPNVKIECYSPPYKSFFNHIDNSEMFSEVNKVSPDVLFVGMTAPKQEKWVFENRDNLNARVICSIGAVFDFYAGTVKRPSKFWIGLGLEWLPRFLKEPRRLAKRNLISTPKFLFELVKAKFLKI</sequence>
<comment type="caution">
    <text evidence="3">The sequence shown here is derived from an EMBL/GenBank/DDBJ whole genome shotgun (WGS) entry which is preliminary data.</text>
</comment>
<dbReference type="Proteomes" id="UP001155077">
    <property type="component" value="Unassembled WGS sequence"/>
</dbReference>
<dbReference type="InterPro" id="IPR004629">
    <property type="entry name" value="WecG_TagA_CpsF"/>
</dbReference>
<accession>A0ABT0YZ69</accession>
<evidence type="ECO:0000256" key="2">
    <source>
        <dbReference type="ARBA" id="ARBA00022679"/>
    </source>
</evidence>
<dbReference type="RefSeq" id="WP_252111160.1">
    <property type="nucleotide sequence ID" value="NZ_JAMSCK010000002.1"/>
</dbReference>
<evidence type="ECO:0000256" key="1">
    <source>
        <dbReference type="ARBA" id="ARBA00022676"/>
    </source>
</evidence>
<organism evidence="3 4">
    <name type="scientific">Gramella jeungdoensis</name>
    <dbReference type="NCBI Taxonomy" id="708091"/>
    <lineage>
        <taxon>Bacteria</taxon>
        <taxon>Pseudomonadati</taxon>
        <taxon>Bacteroidota</taxon>
        <taxon>Flavobacteriia</taxon>
        <taxon>Flavobacteriales</taxon>
        <taxon>Flavobacteriaceae</taxon>
        <taxon>Christiangramia</taxon>
    </lineage>
</organism>
<reference evidence="3" key="1">
    <citation type="submission" date="2022-06" db="EMBL/GenBank/DDBJ databases">
        <title>Gramella sediminis sp. nov., isolated from deep-sea sediment of the Indian Ocean.</title>
        <authorList>
            <person name="Yang L."/>
        </authorList>
    </citation>
    <scope>NUCLEOTIDE SEQUENCE</scope>
    <source>
        <strain evidence="3">HMD3159</strain>
    </source>
</reference>
<gene>
    <name evidence="3" type="ORF">NE848_05185</name>
</gene>
<keyword evidence="2" id="KW-0808">Transferase</keyword>
<dbReference type="EMBL" id="JAMSCK010000002">
    <property type="protein sequence ID" value="MCM8568760.1"/>
    <property type="molecule type" value="Genomic_DNA"/>
</dbReference>
<dbReference type="CDD" id="cd06533">
    <property type="entry name" value="Glyco_transf_WecG_TagA"/>
    <property type="match status" value="1"/>
</dbReference>
<name>A0ABT0YZ69_9FLAO</name>
<dbReference type="NCBIfam" id="TIGR00696">
    <property type="entry name" value="wecG_tagA_cpsF"/>
    <property type="match status" value="1"/>
</dbReference>
<dbReference type="PANTHER" id="PTHR34136">
    <property type="match status" value="1"/>
</dbReference>
<dbReference type="Pfam" id="PF03808">
    <property type="entry name" value="Glyco_tran_WecG"/>
    <property type="match status" value="1"/>
</dbReference>
<evidence type="ECO:0000313" key="4">
    <source>
        <dbReference type="Proteomes" id="UP001155077"/>
    </source>
</evidence>
<evidence type="ECO:0000313" key="3">
    <source>
        <dbReference type="EMBL" id="MCM8568760.1"/>
    </source>
</evidence>
<dbReference type="PANTHER" id="PTHR34136:SF1">
    <property type="entry name" value="UDP-N-ACETYL-D-MANNOSAMINURONIC ACID TRANSFERASE"/>
    <property type="match status" value="1"/>
</dbReference>
<keyword evidence="4" id="KW-1185">Reference proteome</keyword>